<dbReference type="EMBL" id="VSRR010101717">
    <property type="protein sequence ID" value="MPC95307.1"/>
    <property type="molecule type" value="Genomic_DNA"/>
</dbReference>
<gene>
    <name evidence="1" type="ORF">E2C01_090511</name>
</gene>
<organism evidence="1 2">
    <name type="scientific">Portunus trituberculatus</name>
    <name type="common">Swimming crab</name>
    <name type="synonym">Neptunus trituberculatus</name>
    <dbReference type="NCBI Taxonomy" id="210409"/>
    <lineage>
        <taxon>Eukaryota</taxon>
        <taxon>Metazoa</taxon>
        <taxon>Ecdysozoa</taxon>
        <taxon>Arthropoda</taxon>
        <taxon>Crustacea</taxon>
        <taxon>Multicrustacea</taxon>
        <taxon>Malacostraca</taxon>
        <taxon>Eumalacostraca</taxon>
        <taxon>Eucarida</taxon>
        <taxon>Decapoda</taxon>
        <taxon>Pleocyemata</taxon>
        <taxon>Brachyura</taxon>
        <taxon>Eubrachyura</taxon>
        <taxon>Portunoidea</taxon>
        <taxon>Portunidae</taxon>
        <taxon>Portuninae</taxon>
        <taxon>Portunus</taxon>
    </lineage>
</organism>
<dbReference type="AlphaFoldDB" id="A0A5B7JQB2"/>
<keyword evidence="2" id="KW-1185">Reference proteome</keyword>
<proteinExistence type="predicted"/>
<reference evidence="1 2" key="1">
    <citation type="submission" date="2019-05" db="EMBL/GenBank/DDBJ databases">
        <title>Another draft genome of Portunus trituberculatus and its Hox gene families provides insights of decapod evolution.</title>
        <authorList>
            <person name="Jeong J.-H."/>
            <person name="Song I."/>
            <person name="Kim S."/>
            <person name="Choi T."/>
            <person name="Kim D."/>
            <person name="Ryu S."/>
            <person name="Kim W."/>
        </authorList>
    </citation>
    <scope>NUCLEOTIDE SEQUENCE [LARGE SCALE GENOMIC DNA]</scope>
    <source>
        <tissue evidence="1">Muscle</tissue>
    </source>
</reference>
<dbReference type="Proteomes" id="UP000324222">
    <property type="component" value="Unassembled WGS sequence"/>
</dbReference>
<evidence type="ECO:0000313" key="1">
    <source>
        <dbReference type="EMBL" id="MPC95307.1"/>
    </source>
</evidence>
<evidence type="ECO:0000313" key="2">
    <source>
        <dbReference type="Proteomes" id="UP000324222"/>
    </source>
</evidence>
<name>A0A5B7JQB2_PORTR</name>
<comment type="caution">
    <text evidence="1">The sequence shown here is derived from an EMBL/GenBank/DDBJ whole genome shotgun (WGS) entry which is preliminary data.</text>
</comment>
<protein>
    <submittedName>
        <fullName evidence="1">Uncharacterized protein</fullName>
    </submittedName>
</protein>
<accession>A0A5B7JQB2</accession>
<sequence length="118" mass="13212">MMLCYWPWLLPFRGHNWIRVLKPRQTPAHRPLVNTLPLFKLVPRLTGKAASLGSYCFSSIPPTATTVVSLPHFCFWTSPPGILLSGFSPVHPTPVTQHAVSLHTTALVRLCIILSLWC</sequence>